<evidence type="ECO:0000313" key="2">
    <source>
        <dbReference type="EMBL" id="KAG7191869.1"/>
    </source>
</evidence>
<accession>A0A9P7V6L5</accession>
<organism evidence="2 3">
    <name type="scientific">Scheffersomyces spartinae</name>
    <dbReference type="NCBI Taxonomy" id="45513"/>
    <lineage>
        <taxon>Eukaryota</taxon>
        <taxon>Fungi</taxon>
        <taxon>Dikarya</taxon>
        <taxon>Ascomycota</taxon>
        <taxon>Saccharomycotina</taxon>
        <taxon>Pichiomycetes</taxon>
        <taxon>Debaryomycetaceae</taxon>
        <taxon>Scheffersomyces</taxon>
    </lineage>
</organism>
<keyword evidence="3" id="KW-1185">Reference proteome</keyword>
<dbReference type="OrthoDB" id="5223508at2759"/>
<dbReference type="RefSeq" id="XP_043047421.1">
    <property type="nucleotide sequence ID" value="XM_043193412.1"/>
</dbReference>
<name>A0A9P7V6L5_9ASCO</name>
<dbReference type="EMBL" id="JAHMUF010000022">
    <property type="protein sequence ID" value="KAG7191869.1"/>
    <property type="molecule type" value="Genomic_DNA"/>
</dbReference>
<evidence type="ECO:0000256" key="1">
    <source>
        <dbReference type="SAM" id="Coils"/>
    </source>
</evidence>
<dbReference type="CDD" id="cd23703">
    <property type="entry name" value="mS26_PET12"/>
    <property type="match status" value="1"/>
</dbReference>
<feature type="coiled-coil region" evidence="1">
    <location>
        <begin position="174"/>
        <end position="201"/>
    </location>
</feature>
<evidence type="ECO:0000313" key="3">
    <source>
        <dbReference type="Proteomes" id="UP000790833"/>
    </source>
</evidence>
<reference evidence="2" key="1">
    <citation type="submission" date="2021-03" db="EMBL/GenBank/DDBJ databases">
        <authorList>
            <person name="Palmer J.M."/>
        </authorList>
    </citation>
    <scope>NUCLEOTIDE SEQUENCE</scope>
    <source>
        <strain evidence="2">ARV_011</strain>
    </source>
</reference>
<protein>
    <submittedName>
        <fullName evidence="2">Uncharacterized protein</fullName>
    </submittedName>
</protein>
<dbReference type="GeneID" id="66116032"/>
<dbReference type="Pfam" id="PF26163">
    <property type="entry name" value="mS26"/>
    <property type="match status" value="1"/>
</dbReference>
<dbReference type="InterPro" id="IPR058940">
    <property type="entry name" value="mS26_fungi"/>
</dbReference>
<keyword evidence="1" id="KW-0175">Coiled coil</keyword>
<dbReference type="AlphaFoldDB" id="A0A9P7V6L5"/>
<proteinExistence type="predicted"/>
<sequence>MGTIRFGGKSGLLPKVRPVFKHHPVKPKTHFELAQEKNLEQGYADNVPLPEKKGFTFYRKPKDLPVMSVEERIKKYIDSKVPQDIDESKLSENEIWQLKRDEIRREHLREAYLKEFKRLEKIDKLKELVAHKENERVSEIAHEESEAYKLTLPTVSSFINGRMMQERSPEQQALVDEQRILNRKSKQLEVAEKRATELLELYHSANGFITTEEELEQAIKEAFEVNVSKFERNMMNIDNKLSGYSFAYAQANTTESIIFDEVFGEIKGQPGLEVVKDTLDGTTQTLKQQAQVNLNEKI</sequence>
<gene>
    <name evidence="2" type="ORF">KQ657_002658</name>
</gene>
<comment type="caution">
    <text evidence="2">The sequence shown here is derived from an EMBL/GenBank/DDBJ whole genome shotgun (WGS) entry which is preliminary data.</text>
</comment>
<dbReference type="Proteomes" id="UP000790833">
    <property type="component" value="Unassembled WGS sequence"/>
</dbReference>